<comment type="catalytic activity">
    <reaction evidence="1">
        <text>Hydrolysis of alkylated DNA, releasing 3-methyladenine, 3-methylguanine, 7-methylguanine and 7-methyladenine.</text>
        <dbReference type="EC" id="3.2.2.21"/>
    </reaction>
</comment>
<organism evidence="6 7">
    <name type="scientific">Limnobacter humi</name>
    <dbReference type="NCBI Taxonomy" id="1778671"/>
    <lineage>
        <taxon>Bacteria</taxon>
        <taxon>Pseudomonadati</taxon>
        <taxon>Pseudomonadota</taxon>
        <taxon>Betaproteobacteria</taxon>
        <taxon>Burkholderiales</taxon>
        <taxon>Burkholderiaceae</taxon>
        <taxon>Limnobacter</taxon>
    </lineage>
</organism>
<evidence type="ECO:0000256" key="3">
    <source>
        <dbReference type="ARBA" id="ARBA00022763"/>
    </source>
</evidence>
<dbReference type="EC" id="3.2.2.21" evidence="2"/>
<proteinExistence type="predicted"/>
<dbReference type="InterPro" id="IPR011257">
    <property type="entry name" value="DNA_glycosylase"/>
</dbReference>
<dbReference type="SUPFAM" id="SSF48150">
    <property type="entry name" value="DNA-glycosylase"/>
    <property type="match status" value="1"/>
</dbReference>
<dbReference type="EMBL" id="JANIGO010000004">
    <property type="protein sequence ID" value="MCQ8897185.1"/>
    <property type="molecule type" value="Genomic_DNA"/>
</dbReference>
<feature type="domain" description="HhH-GPD" evidence="5">
    <location>
        <begin position="52"/>
        <end position="205"/>
    </location>
</feature>
<dbReference type="PANTHER" id="PTHR43003:SF5">
    <property type="entry name" value="DNA-3-METHYLADENINE GLYCOSYLASE"/>
    <property type="match status" value="1"/>
</dbReference>
<dbReference type="SMART" id="SM00478">
    <property type="entry name" value="ENDO3c"/>
    <property type="match status" value="1"/>
</dbReference>
<evidence type="ECO:0000256" key="1">
    <source>
        <dbReference type="ARBA" id="ARBA00000086"/>
    </source>
</evidence>
<dbReference type="Proteomes" id="UP001204142">
    <property type="component" value="Unassembled WGS sequence"/>
</dbReference>
<comment type="caution">
    <text evidence="6">The sequence shown here is derived from an EMBL/GenBank/DDBJ whole genome shotgun (WGS) entry which is preliminary data.</text>
</comment>
<dbReference type="Gene3D" id="1.10.1670.40">
    <property type="match status" value="1"/>
</dbReference>
<dbReference type="CDD" id="cd00056">
    <property type="entry name" value="ENDO3c"/>
    <property type="match status" value="1"/>
</dbReference>
<evidence type="ECO:0000313" key="6">
    <source>
        <dbReference type="EMBL" id="MCQ8897185.1"/>
    </source>
</evidence>
<dbReference type="InterPro" id="IPR003265">
    <property type="entry name" value="HhH-GPD_domain"/>
</dbReference>
<gene>
    <name evidence="6" type="ORF">NQT62_12145</name>
</gene>
<dbReference type="Gene3D" id="1.10.340.30">
    <property type="entry name" value="Hypothetical protein, domain 2"/>
    <property type="match status" value="1"/>
</dbReference>
<protein>
    <recommendedName>
        <fullName evidence="2">DNA-3-methyladenine glycosylase II</fullName>
        <ecNumber evidence="2">3.2.2.21</ecNumber>
    </recommendedName>
</protein>
<accession>A0ABT1WI51</accession>
<dbReference type="InterPro" id="IPR051912">
    <property type="entry name" value="Alkylbase_DNA_Glycosylase/TA"/>
</dbReference>
<evidence type="ECO:0000259" key="5">
    <source>
        <dbReference type="SMART" id="SM00478"/>
    </source>
</evidence>
<sequence length="211" mass="23804">MNLDPQAPDYWRQACQELARRDAVWAGLIERHADRALRSRGAPYETLLRSLIGQQISVKAADAVWGRVVAALGDVVDSRRLLNLPEERLRAAGLSRSKVSYARALSEFHQAGQLDLALLDGLTDDECIRHLCAIKGIGPWTAHMFLMFGLRRPDVWPADDLGIQKGLSRQFFNGQPITAKEALQFGEKLRPWRTVAAWYLWRSLDPAVVDY</sequence>
<dbReference type="Pfam" id="PF00730">
    <property type="entry name" value="HhH-GPD"/>
    <property type="match status" value="1"/>
</dbReference>
<dbReference type="PANTHER" id="PTHR43003">
    <property type="entry name" value="DNA-3-METHYLADENINE GLYCOSYLASE"/>
    <property type="match status" value="1"/>
</dbReference>
<keyword evidence="3" id="KW-0227">DNA damage</keyword>
<reference evidence="6 7" key="1">
    <citation type="submission" date="2022-07" db="EMBL/GenBank/DDBJ databases">
        <authorList>
            <person name="Xamxidin M."/>
            <person name="Wu M."/>
        </authorList>
    </citation>
    <scope>NUCLEOTIDE SEQUENCE [LARGE SCALE GENOMIC DNA]</scope>
    <source>
        <strain evidence="6 7">NBRC 111650</strain>
    </source>
</reference>
<keyword evidence="7" id="KW-1185">Reference proteome</keyword>
<keyword evidence="4" id="KW-0234">DNA repair</keyword>
<evidence type="ECO:0000256" key="2">
    <source>
        <dbReference type="ARBA" id="ARBA00012000"/>
    </source>
</evidence>
<dbReference type="RefSeq" id="WP_256764986.1">
    <property type="nucleotide sequence ID" value="NZ_JANIGO010000004.1"/>
</dbReference>
<evidence type="ECO:0000313" key="7">
    <source>
        <dbReference type="Proteomes" id="UP001204142"/>
    </source>
</evidence>
<evidence type="ECO:0000256" key="4">
    <source>
        <dbReference type="ARBA" id="ARBA00023204"/>
    </source>
</evidence>
<name>A0ABT1WI51_9BURK</name>